<reference evidence="4 5" key="1">
    <citation type="journal article" date="2017" name="Environ. Microbiol.">
        <title>Genome and epigenome of a novel marine Thaumarchaeota strain suggest viral infection, phosphorothioation DNA modification and multiple restriction systems.</title>
        <authorList>
            <person name="Ahlgren N.A."/>
            <person name="Chen Y."/>
            <person name="Needham D.M."/>
            <person name="Parada A.E."/>
            <person name="Sachdeva R."/>
            <person name="Trinh V."/>
            <person name="Chen T."/>
            <person name="Fuhrman J.A."/>
        </authorList>
    </citation>
    <scope>NUCLEOTIDE SEQUENCE [LARGE SCALE GENOMIC DNA]</scope>
    <source>
        <strain evidence="4 5">SPOT01</strain>
    </source>
</reference>
<evidence type="ECO:0000256" key="1">
    <source>
        <dbReference type="SAM" id="MobiDB-lite"/>
    </source>
</evidence>
<dbReference type="InterPro" id="IPR029063">
    <property type="entry name" value="SAM-dependent_MTases_sf"/>
</dbReference>
<dbReference type="GO" id="GO:0005524">
    <property type="term" value="F:ATP binding"/>
    <property type="evidence" value="ECO:0007669"/>
    <property type="project" value="InterPro"/>
</dbReference>
<dbReference type="InterPro" id="IPR001650">
    <property type="entry name" value="Helicase_C-like"/>
</dbReference>
<dbReference type="GO" id="GO:0140097">
    <property type="term" value="F:catalytic activity, acting on DNA"/>
    <property type="evidence" value="ECO:0007669"/>
    <property type="project" value="UniProtKB-ARBA"/>
</dbReference>
<dbReference type="GeneID" id="32901203"/>
<dbReference type="PROSITE" id="PS51194">
    <property type="entry name" value="HELICASE_CTER"/>
    <property type="match status" value="1"/>
</dbReference>
<dbReference type="Gene3D" id="3.40.50.150">
    <property type="entry name" value="Vaccinia Virus protein VP39"/>
    <property type="match status" value="1"/>
</dbReference>
<dbReference type="Gene3D" id="3.40.50.300">
    <property type="entry name" value="P-loop containing nucleotide triphosphate hydrolases"/>
    <property type="match status" value="2"/>
</dbReference>
<dbReference type="SUPFAM" id="SSF52540">
    <property type="entry name" value="P-loop containing nucleoside triphosphate hydrolases"/>
    <property type="match status" value="1"/>
</dbReference>
<protein>
    <recommendedName>
        <fullName evidence="6">Methyltransferase domain-containing protein</fullName>
    </recommendedName>
</protein>
<dbReference type="InterPro" id="IPR000330">
    <property type="entry name" value="SNF2_N"/>
</dbReference>
<evidence type="ECO:0000313" key="4">
    <source>
        <dbReference type="EMBL" id="ARS64344.1"/>
    </source>
</evidence>
<dbReference type="PANTHER" id="PTHR12787:SF0">
    <property type="entry name" value="RIBOSOMAL RNA-PROCESSING PROTEIN 8"/>
    <property type="match status" value="1"/>
</dbReference>
<dbReference type="CDD" id="cd18785">
    <property type="entry name" value="SF2_C"/>
    <property type="match status" value="1"/>
</dbReference>
<dbReference type="SUPFAM" id="SSF53335">
    <property type="entry name" value="S-adenosyl-L-methionine-dependent methyltransferases"/>
    <property type="match status" value="1"/>
</dbReference>
<sequence>MGLFGRKKTDKEKEEDQKMKIKKRPFKEAREFVHKLKLKNSLEWREYAKSGEKPDDIPSDPRSYKTEWKGMGDWLGNGNIHPKYWYSEDHYMQFKEARELVSKKKFKSNKEYRKWVRSGKAPKGLPINPDSERQWKENWTNWPDFLGKGYVSYQEAKKLVKQLNCETEADWERISKDFKIKNKLPISTRTYYTKLGMWTNWPDFLGKETKKNTPKTATFKECQDFAIQNGIGDLTQWHNWYKNGKLPLNFPSNLDQYFRKTKQWKNADHFFNRKPKKFLPFEQQLVIAQKYCKKNHITKKEEWFEHFQTNPLPEGLHKAPNRIKLSKNQKFRWHVWLGIDENDPLMRNSKSIYASYKQHQKFAIQNNITTGGQWHKFMEKNKDKIPLNISLHPDSYFIKKGLWPKNGWYGFLNQEENPWCTYEDAKKYLKPFNLVSKRDYKKWLSQNKTIKINGKKLPNAPESVYSKQSVWIDWFDFLGREDLRMTLENTKKLVKALIDSKIIHQANPEDQVVFAKLLMINEIYGRNNTKSSKFLKQLQSASLSPSGLKKIIRYAESDSLELPDISKDVTIDPEQLSEERKIVNKNQSVSEKDDGLLTDYSPQPTKDILKFTDIEKSLLISIDEESMKFFVTFLVHKLWNRAFLKEEETVSDVKGEGKTGNDFHDKVITTFLDEYKGTKELKIPKGYAFPHEPYLMQRYVAYKATSVKSRYFANTSEPGAGKTLSAILASRVMNAKTTLVLCPKNVIEQWGDKIKEIFPDSEVIIRNKVFSISKSAKNPRYLIINYDIFNQQTSGKKISIFKKIKIDFVIMDEIQFAKAPLKKNIDEETSRSRRLHLENSLKYIKENNPKSRRLGLSATPIINTLKEGRSLLELLSGRNHNHVKTDDRFFFNGVGMYEQLTNISIRQRNGQNFKIEKHPSVIVDAPISSPFSELEQNPLLIELELTDARISEIIKKIEGQTIIYTEYVGKGKIDSNIVKKLTTALDDKQITWGLYTGTRKYELEDFSPKNKFQVLICSSPISVGVDGLQLSCNRIIFNSLPWTHAQYEQIIGRIARKGQTKPIDVFHINARIPVTKKGRTHYIEYDQGKLNLIKRKQTLADCAVDGILPRDNKIITKTRAMKEVVKWYKRLENEDYSFVFVEELDVPEIVEREPTVRKLGRLEEMHKQVFHVHSKKVHEMLKEDPQWVIEYHNEYRKSRQTWDVIPYEYYIKKLNEMSPRLKIGDFGCGEAKIRESLGDDRVKSIDHVAIEYQDIAKTKNIISCDMVDVSEYIKDGALDVAVFSLSMWGNNWKSYFKEANRCLAKNGFLFVCETTAKMNSWLKGLDDTLKEEGFDVHSKIKIEQFTFIEARKI</sequence>
<evidence type="ECO:0000259" key="3">
    <source>
        <dbReference type="PROSITE" id="PS51194"/>
    </source>
</evidence>
<accession>A0A2Z2HJW6</accession>
<dbReference type="GO" id="GO:0008168">
    <property type="term" value="F:methyltransferase activity"/>
    <property type="evidence" value="ECO:0007669"/>
    <property type="project" value="InterPro"/>
</dbReference>
<dbReference type="InterPro" id="IPR007823">
    <property type="entry name" value="RRP8"/>
</dbReference>
<feature type="domain" description="Helicase ATP-binding" evidence="2">
    <location>
        <begin position="703"/>
        <end position="878"/>
    </location>
</feature>
<dbReference type="SMART" id="SM00487">
    <property type="entry name" value="DEXDc"/>
    <property type="match status" value="1"/>
</dbReference>
<dbReference type="OrthoDB" id="9288at2157"/>
<dbReference type="InterPro" id="IPR014001">
    <property type="entry name" value="Helicase_ATP-bd"/>
</dbReference>
<dbReference type="RefSeq" id="WP_086907467.1">
    <property type="nucleotide sequence ID" value="NZ_CP021324.1"/>
</dbReference>
<dbReference type="InterPro" id="IPR027417">
    <property type="entry name" value="P-loop_NTPase"/>
</dbReference>
<feature type="region of interest" description="Disordered" evidence="1">
    <location>
        <begin position="1"/>
        <end position="20"/>
    </location>
</feature>
<keyword evidence="5" id="KW-1185">Reference proteome</keyword>
<evidence type="ECO:0000259" key="2">
    <source>
        <dbReference type="PROSITE" id="PS51192"/>
    </source>
</evidence>
<feature type="domain" description="Helicase C-terminal" evidence="3">
    <location>
        <begin position="949"/>
        <end position="1115"/>
    </location>
</feature>
<dbReference type="GO" id="GO:0120545">
    <property type="term" value="F:nucleic acid conformation isomerase activity"/>
    <property type="evidence" value="ECO:0007669"/>
    <property type="project" value="UniProtKB-ARBA"/>
</dbReference>
<dbReference type="PROSITE" id="PS51192">
    <property type="entry name" value="HELICASE_ATP_BIND_1"/>
    <property type="match status" value="1"/>
</dbReference>
<proteinExistence type="predicted"/>
<dbReference type="EMBL" id="CP021324">
    <property type="protein sequence ID" value="ARS64344.1"/>
    <property type="molecule type" value="Genomic_DNA"/>
</dbReference>
<dbReference type="Pfam" id="PF05148">
    <property type="entry name" value="Methyltransf_8"/>
    <property type="match status" value="1"/>
</dbReference>
<dbReference type="PANTHER" id="PTHR12787">
    <property type="entry name" value="RIBOSOMAL RNA-PROCESSING PROTEIN 8"/>
    <property type="match status" value="1"/>
</dbReference>
<dbReference type="Pfam" id="PF00271">
    <property type="entry name" value="Helicase_C"/>
    <property type="match status" value="1"/>
</dbReference>
<dbReference type="KEGG" id="nct:NMSP_0723"/>
<gene>
    <name evidence="4" type="ORF">NMSP_0723</name>
</gene>
<evidence type="ECO:0000313" key="5">
    <source>
        <dbReference type="Proteomes" id="UP000249949"/>
    </source>
</evidence>
<dbReference type="SMART" id="SM00490">
    <property type="entry name" value="HELICc"/>
    <property type="match status" value="1"/>
</dbReference>
<feature type="compositionally biased region" description="Basic and acidic residues" evidence="1">
    <location>
        <begin position="7"/>
        <end position="19"/>
    </location>
</feature>
<evidence type="ECO:0008006" key="6">
    <source>
        <dbReference type="Google" id="ProtNLM"/>
    </source>
</evidence>
<name>A0A2Z2HJW6_9ARCH</name>
<dbReference type="Pfam" id="PF00176">
    <property type="entry name" value="SNF2-rel_dom"/>
    <property type="match status" value="1"/>
</dbReference>
<organism evidence="4 5">
    <name type="scientific">Candidatus Nitrosomarinus catalinensis</name>
    <dbReference type="NCBI Taxonomy" id="1898749"/>
    <lineage>
        <taxon>Archaea</taxon>
        <taxon>Nitrososphaerota</taxon>
        <taxon>Nitrososphaeria</taxon>
        <taxon>Nitrosopumilales</taxon>
        <taxon>Nitrosopumilaceae</taxon>
        <taxon>Candidatus Nitrosomarinus</taxon>
    </lineage>
</organism>
<dbReference type="Proteomes" id="UP000249949">
    <property type="component" value="Chromosome"/>
</dbReference>